<dbReference type="STRING" id="4829.A0A168QIK5"/>
<dbReference type="Proteomes" id="UP000078561">
    <property type="component" value="Unassembled WGS sequence"/>
</dbReference>
<dbReference type="PANTHER" id="PTHR42909">
    <property type="entry name" value="ZGC:136858"/>
    <property type="match status" value="1"/>
</dbReference>
<dbReference type="OMA" id="NPATENA"/>
<keyword evidence="1" id="KW-0479">Metal-binding</keyword>
<dbReference type="InterPro" id="IPR031872">
    <property type="entry name" value="NDC10_II"/>
</dbReference>
<dbReference type="EMBL" id="LT554417">
    <property type="protein sequence ID" value="SAM04794.1"/>
    <property type="molecule type" value="Genomic_DNA"/>
</dbReference>
<dbReference type="Gene3D" id="3.40.1190.20">
    <property type="match status" value="1"/>
</dbReference>
<evidence type="ECO:0000259" key="2">
    <source>
        <dbReference type="Pfam" id="PF00294"/>
    </source>
</evidence>
<dbReference type="GO" id="GO:0016798">
    <property type="term" value="F:hydrolase activity, acting on glycosyl bonds"/>
    <property type="evidence" value="ECO:0007669"/>
    <property type="project" value="TreeGrafter"/>
</dbReference>
<dbReference type="PANTHER" id="PTHR42909:SF1">
    <property type="entry name" value="CARBOHYDRATE KINASE PFKB DOMAIN-CONTAINING PROTEIN"/>
    <property type="match status" value="1"/>
</dbReference>
<organism evidence="4">
    <name type="scientific">Absidia glauca</name>
    <name type="common">Pin mould</name>
    <dbReference type="NCBI Taxonomy" id="4829"/>
    <lineage>
        <taxon>Eukaryota</taxon>
        <taxon>Fungi</taxon>
        <taxon>Fungi incertae sedis</taxon>
        <taxon>Mucoromycota</taxon>
        <taxon>Mucoromycotina</taxon>
        <taxon>Mucoromycetes</taxon>
        <taxon>Mucorales</taxon>
        <taxon>Cunninghamellaceae</taxon>
        <taxon>Absidia</taxon>
    </lineage>
</organism>
<dbReference type="AlphaFoldDB" id="A0A168QIK5"/>
<dbReference type="GO" id="GO:0003677">
    <property type="term" value="F:DNA binding"/>
    <property type="evidence" value="ECO:0007669"/>
    <property type="project" value="InterPro"/>
</dbReference>
<dbReference type="GO" id="GO:0004730">
    <property type="term" value="F:pseudouridylate synthase activity"/>
    <property type="evidence" value="ECO:0007669"/>
    <property type="project" value="TreeGrafter"/>
</dbReference>
<dbReference type="CDD" id="cd01941">
    <property type="entry name" value="YeiC_kinase_like"/>
    <property type="match status" value="1"/>
</dbReference>
<name>A0A168QIK5_ABSGL</name>
<evidence type="ECO:0000313" key="4">
    <source>
        <dbReference type="EMBL" id="SAM04794.1"/>
    </source>
</evidence>
<dbReference type="OrthoDB" id="198885at2759"/>
<evidence type="ECO:0000313" key="5">
    <source>
        <dbReference type="Proteomes" id="UP000078561"/>
    </source>
</evidence>
<dbReference type="Pfam" id="PF16787">
    <property type="entry name" value="NDC10_II"/>
    <property type="match status" value="1"/>
</dbReference>
<dbReference type="InterPro" id="IPR029056">
    <property type="entry name" value="Ribokinase-like"/>
</dbReference>
<dbReference type="GO" id="GO:0046872">
    <property type="term" value="F:metal ion binding"/>
    <property type="evidence" value="ECO:0007669"/>
    <property type="project" value="UniProtKB-KW"/>
</dbReference>
<dbReference type="InterPro" id="IPR011611">
    <property type="entry name" value="PfkB_dom"/>
</dbReference>
<evidence type="ECO:0000256" key="1">
    <source>
        <dbReference type="ARBA" id="ARBA00022723"/>
    </source>
</evidence>
<dbReference type="Pfam" id="PF00294">
    <property type="entry name" value="PfkB"/>
    <property type="match status" value="1"/>
</dbReference>
<dbReference type="InParanoid" id="A0A168QIK5"/>
<dbReference type="InterPro" id="IPR038279">
    <property type="entry name" value="Ndc10_dom2_sf"/>
</dbReference>
<proteinExistence type="predicted"/>
<protein>
    <recommendedName>
        <fullName evidence="6">Carbohydrate kinase PfkB domain-containing protein</fullName>
    </recommendedName>
</protein>
<dbReference type="SUPFAM" id="SSF53613">
    <property type="entry name" value="Ribokinase-like"/>
    <property type="match status" value="1"/>
</dbReference>
<feature type="domain" description="Carbohydrate kinase PfkB" evidence="2">
    <location>
        <begin position="26"/>
        <end position="301"/>
    </location>
</feature>
<reference evidence="4" key="1">
    <citation type="submission" date="2016-04" db="EMBL/GenBank/DDBJ databases">
        <authorList>
            <person name="Evans L.H."/>
            <person name="Alamgir A."/>
            <person name="Owens N."/>
            <person name="Weber N.D."/>
            <person name="Virtaneva K."/>
            <person name="Barbian K."/>
            <person name="Babar A."/>
            <person name="Rosenke K."/>
        </authorList>
    </citation>
    <scope>NUCLEOTIDE SEQUENCE [LARGE SCALE GENOMIC DNA]</scope>
    <source>
        <strain evidence="4">CBS 101.48</strain>
    </source>
</reference>
<evidence type="ECO:0000259" key="3">
    <source>
        <dbReference type="Pfam" id="PF16787"/>
    </source>
</evidence>
<dbReference type="Gene3D" id="1.10.443.20">
    <property type="entry name" value="Centromere DNA-binding protein complex CBF3 subunit, domain 2"/>
    <property type="match status" value="1"/>
</dbReference>
<evidence type="ECO:0008006" key="6">
    <source>
        <dbReference type="Google" id="ProtNLM"/>
    </source>
</evidence>
<gene>
    <name evidence="4" type="primary">ABSGL_10660.1 scaffold 12033</name>
</gene>
<sequence>MLPPILVIGGAALDITATACRSPNSLLHTSTPGTIRQSSGGVGRNVCEAAMRTGSLCILLTSTGDDLAGASLRQDMIAMGMDTTLVAVLPTQATAVYHAIHDSNGQLLAAVEDMDIFDYIDLDKLDDVLTEYRPSLVCFDGNITASAMETVTSSCQTFGVPVFFEPASVPKSLKLFDGSARALLSGAIRYASPNQYELEAMVNQAKAQLPPPPPPLVSPSLPAHAPGLAHDCLPNALYLSQYIPHIILKLGEHGCVYVGPAKGTEKIAMYFAPEPLNLSTVKNVTGAGDSLAGTIMANLQKDPFTKDIDLWRQIIQNGQRAAIRTLQSDLAVSPLIGIAGTQFEIKIKTPRQAQEWSYSSLGIRSNKKTHINCGSSARMAGNLYANVDQIRRQDRWNNTAINGAYLTNLSRELVRSMAGFPTYGRFFYLARATLNSPTSLCKTLFPAIGE</sequence>
<feature type="domain" description="Ndc10" evidence="3">
    <location>
        <begin position="358"/>
        <end position="449"/>
    </location>
</feature>
<dbReference type="GO" id="GO:0005737">
    <property type="term" value="C:cytoplasm"/>
    <property type="evidence" value="ECO:0007669"/>
    <property type="project" value="TreeGrafter"/>
</dbReference>
<keyword evidence="5" id="KW-1185">Reference proteome</keyword>
<accession>A0A168QIK5</accession>